<reference evidence="1 2" key="1">
    <citation type="submission" date="2019-05" db="EMBL/GenBank/DDBJ databases">
        <title>Another draft genome of Portunus trituberculatus and its Hox gene families provides insights of decapod evolution.</title>
        <authorList>
            <person name="Jeong J.-H."/>
            <person name="Song I."/>
            <person name="Kim S."/>
            <person name="Choi T."/>
            <person name="Kim D."/>
            <person name="Ryu S."/>
            <person name="Kim W."/>
        </authorList>
    </citation>
    <scope>NUCLEOTIDE SEQUENCE [LARGE SCALE GENOMIC DNA]</scope>
    <source>
        <tissue evidence="1">Muscle</tissue>
    </source>
</reference>
<evidence type="ECO:0000313" key="2">
    <source>
        <dbReference type="Proteomes" id="UP000324222"/>
    </source>
</evidence>
<organism evidence="1 2">
    <name type="scientific">Portunus trituberculatus</name>
    <name type="common">Swimming crab</name>
    <name type="synonym">Neptunus trituberculatus</name>
    <dbReference type="NCBI Taxonomy" id="210409"/>
    <lineage>
        <taxon>Eukaryota</taxon>
        <taxon>Metazoa</taxon>
        <taxon>Ecdysozoa</taxon>
        <taxon>Arthropoda</taxon>
        <taxon>Crustacea</taxon>
        <taxon>Multicrustacea</taxon>
        <taxon>Malacostraca</taxon>
        <taxon>Eumalacostraca</taxon>
        <taxon>Eucarida</taxon>
        <taxon>Decapoda</taxon>
        <taxon>Pleocyemata</taxon>
        <taxon>Brachyura</taxon>
        <taxon>Eubrachyura</taxon>
        <taxon>Portunoidea</taxon>
        <taxon>Portunidae</taxon>
        <taxon>Portuninae</taxon>
        <taxon>Portunus</taxon>
    </lineage>
</organism>
<comment type="caution">
    <text evidence="1">The sequence shown here is derived from an EMBL/GenBank/DDBJ whole genome shotgun (WGS) entry which is preliminary data.</text>
</comment>
<keyword evidence="2" id="KW-1185">Reference proteome</keyword>
<dbReference type="EMBL" id="VSRR010010808">
    <property type="protein sequence ID" value="MPC52345.1"/>
    <property type="molecule type" value="Genomic_DNA"/>
</dbReference>
<accession>A0A5B7G4F8</accession>
<gene>
    <name evidence="1" type="ORF">E2C01_046212</name>
</gene>
<protein>
    <submittedName>
        <fullName evidence="1">Uncharacterized protein</fullName>
    </submittedName>
</protein>
<evidence type="ECO:0000313" key="1">
    <source>
        <dbReference type="EMBL" id="MPC52345.1"/>
    </source>
</evidence>
<dbReference type="AlphaFoldDB" id="A0A5B7G4F8"/>
<sequence length="103" mass="11660">MKKARRGMELSFQIQLDQYQCGRLWRKKALLVPQKRSVLAAKANTLSGWHDSVRLAKVREGKGRGEGGGREARLMTLIFPICRGEDVRDQRGKPIGQNLLDTI</sequence>
<dbReference type="Proteomes" id="UP000324222">
    <property type="component" value="Unassembled WGS sequence"/>
</dbReference>
<name>A0A5B7G4F8_PORTR</name>
<proteinExistence type="predicted"/>